<dbReference type="InterPro" id="IPR013750">
    <property type="entry name" value="GHMP_kinase_C_dom"/>
</dbReference>
<dbReference type="InterPro" id="IPR036554">
    <property type="entry name" value="GHMP_kinase_C_sf"/>
</dbReference>
<dbReference type="AlphaFoldDB" id="A0A3E2BQ68"/>
<evidence type="ECO:0000256" key="8">
    <source>
        <dbReference type="ARBA" id="ARBA00032554"/>
    </source>
</evidence>
<reference evidence="12 13" key="1">
    <citation type="submission" date="2018-08" db="EMBL/GenBank/DDBJ databases">
        <title>Genome analysis of the thermophilic bacterium of the candidate phylum Aminicenantes from deep subsurface aquifer revealed its physiology and ecological role.</title>
        <authorList>
            <person name="Kadnikov V.V."/>
            <person name="Mardanov A.V."/>
            <person name="Beletsky A.V."/>
            <person name="Karnachuk O.V."/>
            <person name="Ravin N.V."/>
        </authorList>
    </citation>
    <scope>NUCLEOTIDE SEQUENCE [LARGE SCALE GENOMIC DNA]</scope>
    <source>
        <strain evidence="12">BY38</strain>
    </source>
</reference>
<comment type="caution">
    <text evidence="9">Lacks conserved residue(s) required for the propagation of feature annotation.</text>
</comment>
<dbReference type="GO" id="GO:0016114">
    <property type="term" value="P:terpenoid biosynthetic process"/>
    <property type="evidence" value="ECO:0007669"/>
    <property type="project" value="UniProtKB-UniRule"/>
</dbReference>
<dbReference type="InterPro" id="IPR004424">
    <property type="entry name" value="IspE"/>
</dbReference>
<evidence type="ECO:0000256" key="9">
    <source>
        <dbReference type="HAMAP-Rule" id="MF_00061"/>
    </source>
</evidence>
<keyword evidence="7 9" id="KW-0067">ATP-binding</keyword>
<dbReference type="SUPFAM" id="SSF55060">
    <property type="entry name" value="GHMP Kinase, C-terminal domain"/>
    <property type="match status" value="1"/>
</dbReference>
<comment type="caution">
    <text evidence="12">The sequence shown here is derived from an EMBL/GenBank/DDBJ whole genome shotgun (WGS) entry which is preliminary data.</text>
</comment>
<dbReference type="Proteomes" id="UP000257323">
    <property type="component" value="Unassembled WGS sequence"/>
</dbReference>
<dbReference type="GO" id="GO:0005524">
    <property type="term" value="F:ATP binding"/>
    <property type="evidence" value="ECO:0007669"/>
    <property type="project" value="UniProtKB-UniRule"/>
</dbReference>
<comment type="function">
    <text evidence="9">Catalyzes the phosphorylation of the position 2 hydroxy group of 4-diphosphocytidyl-2C-methyl-D-erythritol.</text>
</comment>
<dbReference type="PANTHER" id="PTHR43527:SF2">
    <property type="entry name" value="4-DIPHOSPHOCYTIDYL-2-C-METHYL-D-ERYTHRITOL KINASE, CHLOROPLASTIC"/>
    <property type="match status" value="1"/>
</dbReference>
<comment type="pathway">
    <text evidence="9">Isoprenoid biosynthesis; isopentenyl diphosphate biosynthesis via DXP pathway; isopentenyl diphosphate from 1-deoxy-D-xylulose 5-phosphate: step 3/6.</text>
</comment>
<dbReference type="NCBIfam" id="TIGR00154">
    <property type="entry name" value="ispE"/>
    <property type="match status" value="1"/>
</dbReference>
<dbReference type="EC" id="2.7.1.148" evidence="2 9"/>
<name>A0A3E2BQ68_9BACT</name>
<gene>
    <name evidence="9" type="primary">ispE</name>
    <name evidence="12" type="ORF">OP8BY_0810</name>
</gene>
<evidence type="ECO:0000256" key="1">
    <source>
        <dbReference type="ARBA" id="ARBA00009684"/>
    </source>
</evidence>
<dbReference type="GO" id="GO:0019288">
    <property type="term" value="P:isopentenyl diphosphate biosynthetic process, methylerythritol 4-phosphate pathway"/>
    <property type="evidence" value="ECO:0007669"/>
    <property type="project" value="UniProtKB-UniRule"/>
</dbReference>
<accession>A0A3E2BQ68</accession>
<evidence type="ECO:0000313" key="12">
    <source>
        <dbReference type="EMBL" id="RFT16868.1"/>
    </source>
</evidence>
<evidence type="ECO:0000256" key="5">
    <source>
        <dbReference type="ARBA" id="ARBA00022741"/>
    </source>
</evidence>
<evidence type="ECO:0000256" key="7">
    <source>
        <dbReference type="ARBA" id="ARBA00022840"/>
    </source>
</evidence>
<evidence type="ECO:0000256" key="3">
    <source>
        <dbReference type="ARBA" id="ARBA00017473"/>
    </source>
</evidence>
<dbReference type="Pfam" id="PF08544">
    <property type="entry name" value="GHMP_kinases_C"/>
    <property type="match status" value="1"/>
</dbReference>
<feature type="active site" evidence="9">
    <location>
        <position position="11"/>
    </location>
</feature>
<dbReference type="Gene3D" id="3.30.230.10">
    <property type="match status" value="1"/>
</dbReference>
<dbReference type="HAMAP" id="MF_00061">
    <property type="entry name" value="IspE"/>
    <property type="match status" value="1"/>
</dbReference>
<evidence type="ECO:0000256" key="6">
    <source>
        <dbReference type="ARBA" id="ARBA00022777"/>
    </source>
</evidence>
<dbReference type="Gene3D" id="3.30.70.890">
    <property type="entry name" value="GHMP kinase, C-terminal domain"/>
    <property type="match status" value="1"/>
</dbReference>
<organism evidence="12 13">
    <name type="scientific">Candidatus Saccharicenans subterraneus</name>
    <dbReference type="NCBI Taxonomy" id="2508984"/>
    <lineage>
        <taxon>Bacteria</taxon>
        <taxon>Candidatus Aminicenantota</taxon>
        <taxon>Candidatus Aminicenantia</taxon>
        <taxon>Candidatus Aminicenantales</taxon>
        <taxon>Candidatus Saccharicenantaceae</taxon>
        <taxon>Candidatus Saccharicenans</taxon>
    </lineage>
</organism>
<sequence>MEKITLTSFAKINLGLEVGPPREDGYHPLTTLFQTVALKDRLTFEPRPDGQISLAGNRSDVPWDENNLIYRSALELRRATGLEAGVSIFVEKNIPPGRGLAGGSSNAAVTLLALNRLWGCQLEREKLKAMAAELGADVPFFLHGGLCLGTGKGEELREVPELPPAWVVLVIPDFSVSTALAYREYDRLQGFLTSTGKESKIIQFLEHRNFSLFKHLRNDLELAAFKIQPQLVEIKKELVAAGAELSLLSGSGSAVFGWFQDWSLARQAAGRFDRDYQVWLVETVGRERYWQELSTGA</sequence>
<dbReference type="InterPro" id="IPR006204">
    <property type="entry name" value="GHMP_kinase_N_dom"/>
</dbReference>
<keyword evidence="9" id="KW-0414">Isoprene biosynthesis</keyword>
<feature type="active site" evidence="9">
    <location>
        <position position="137"/>
    </location>
</feature>
<dbReference type="Pfam" id="PF00288">
    <property type="entry name" value="GHMP_kinases_N"/>
    <property type="match status" value="1"/>
</dbReference>
<evidence type="ECO:0000256" key="2">
    <source>
        <dbReference type="ARBA" id="ARBA00012052"/>
    </source>
</evidence>
<evidence type="ECO:0000256" key="4">
    <source>
        <dbReference type="ARBA" id="ARBA00022679"/>
    </source>
</evidence>
<dbReference type="UniPathway" id="UPA00056">
    <property type="reaction ID" value="UER00094"/>
</dbReference>
<evidence type="ECO:0000259" key="11">
    <source>
        <dbReference type="Pfam" id="PF08544"/>
    </source>
</evidence>
<comment type="catalytic activity">
    <reaction evidence="9">
        <text>4-CDP-2-C-methyl-D-erythritol + ATP = 4-CDP-2-C-methyl-D-erythritol 2-phosphate + ADP + H(+)</text>
        <dbReference type="Rhea" id="RHEA:18437"/>
        <dbReference type="ChEBI" id="CHEBI:15378"/>
        <dbReference type="ChEBI" id="CHEBI:30616"/>
        <dbReference type="ChEBI" id="CHEBI:57823"/>
        <dbReference type="ChEBI" id="CHEBI:57919"/>
        <dbReference type="ChEBI" id="CHEBI:456216"/>
        <dbReference type="EC" id="2.7.1.148"/>
    </reaction>
</comment>
<proteinExistence type="inferred from homology"/>
<dbReference type="InterPro" id="IPR020568">
    <property type="entry name" value="Ribosomal_Su5_D2-typ_SF"/>
</dbReference>
<keyword evidence="6 9" id="KW-0418">Kinase</keyword>
<protein>
    <recommendedName>
        <fullName evidence="3 9">4-diphosphocytidyl-2-C-methyl-D-erythritol kinase</fullName>
        <shortName evidence="9">CMK</shortName>
        <ecNumber evidence="2 9">2.7.1.148</ecNumber>
    </recommendedName>
    <alternativeName>
        <fullName evidence="8 9">4-(cytidine-5'-diphospho)-2-C-methyl-D-erythritol kinase</fullName>
    </alternativeName>
</protein>
<evidence type="ECO:0000259" key="10">
    <source>
        <dbReference type="Pfam" id="PF00288"/>
    </source>
</evidence>
<dbReference type="EMBL" id="QUAH01000001">
    <property type="protein sequence ID" value="RFT16868.1"/>
    <property type="molecule type" value="Genomic_DNA"/>
</dbReference>
<feature type="domain" description="GHMP kinase N-terminal" evidence="10">
    <location>
        <begin position="67"/>
        <end position="145"/>
    </location>
</feature>
<dbReference type="PIRSF" id="PIRSF010376">
    <property type="entry name" value="IspE"/>
    <property type="match status" value="1"/>
</dbReference>
<keyword evidence="4 9" id="KW-0808">Transferase</keyword>
<feature type="domain" description="GHMP kinase C-terminal" evidence="11">
    <location>
        <begin position="205"/>
        <end position="273"/>
    </location>
</feature>
<dbReference type="SUPFAM" id="SSF54211">
    <property type="entry name" value="Ribosomal protein S5 domain 2-like"/>
    <property type="match status" value="1"/>
</dbReference>
<dbReference type="GO" id="GO:0050515">
    <property type="term" value="F:4-(cytidine 5'-diphospho)-2-C-methyl-D-erythritol kinase activity"/>
    <property type="evidence" value="ECO:0007669"/>
    <property type="project" value="UniProtKB-UniRule"/>
</dbReference>
<keyword evidence="5 9" id="KW-0547">Nucleotide-binding</keyword>
<evidence type="ECO:0000313" key="13">
    <source>
        <dbReference type="Proteomes" id="UP000257323"/>
    </source>
</evidence>
<dbReference type="InterPro" id="IPR014721">
    <property type="entry name" value="Ribsml_uS5_D2-typ_fold_subgr"/>
</dbReference>
<comment type="similarity">
    <text evidence="1 9">Belongs to the GHMP kinase family. IspE subfamily.</text>
</comment>
<dbReference type="PANTHER" id="PTHR43527">
    <property type="entry name" value="4-DIPHOSPHOCYTIDYL-2-C-METHYL-D-ERYTHRITOL KINASE, CHLOROPLASTIC"/>
    <property type="match status" value="1"/>
</dbReference>